<feature type="compositionally biased region" description="Basic and acidic residues" evidence="1">
    <location>
        <begin position="235"/>
        <end position="245"/>
    </location>
</feature>
<feature type="compositionally biased region" description="Basic and acidic residues" evidence="1">
    <location>
        <begin position="96"/>
        <end position="118"/>
    </location>
</feature>
<feature type="compositionally biased region" description="Low complexity" evidence="1">
    <location>
        <begin position="316"/>
        <end position="357"/>
    </location>
</feature>
<feature type="compositionally biased region" description="Basic and acidic residues" evidence="1">
    <location>
        <begin position="640"/>
        <end position="655"/>
    </location>
</feature>
<keyword evidence="3" id="KW-1185">Reference proteome</keyword>
<dbReference type="Proteomes" id="UP000801428">
    <property type="component" value="Unassembled WGS sequence"/>
</dbReference>
<feature type="region of interest" description="Disordered" evidence="1">
    <location>
        <begin position="1"/>
        <end position="70"/>
    </location>
</feature>
<dbReference type="OrthoDB" id="3799051at2759"/>
<dbReference type="AlphaFoldDB" id="A0A9P4WEA7"/>
<feature type="compositionally biased region" description="Polar residues" evidence="1">
    <location>
        <begin position="407"/>
        <end position="424"/>
    </location>
</feature>
<comment type="caution">
    <text evidence="2">The sequence shown here is derived from an EMBL/GenBank/DDBJ whole genome shotgun (WGS) entry which is preliminary data.</text>
</comment>
<feature type="compositionally biased region" description="Polar residues" evidence="1">
    <location>
        <begin position="363"/>
        <end position="372"/>
    </location>
</feature>
<feature type="compositionally biased region" description="Basic and acidic residues" evidence="1">
    <location>
        <begin position="461"/>
        <end position="474"/>
    </location>
</feature>
<evidence type="ECO:0000313" key="3">
    <source>
        <dbReference type="Proteomes" id="UP000801428"/>
    </source>
</evidence>
<gene>
    <name evidence="2" type="ORF">E8E13_008399</name>
</gene>
<dbReference type="EMBL" id="SWKU01000002">
    <property type="protein sequence ID" value="KAF3009681.1"/>
    <property type="molecule type" value="Genomic_DNA"/>
</dbReference>
<evidence type="ECO:0000313" key="2">
    <source>
        <dbReference type="EMBL" id="KAF3009681.1"/>
    </source>
</evidence>
<feature type="region of interest" description="Disordered" evidence="1">
    <location>
        <begin position="609"/>
        <end position="655"/>
    </location>
</feature>
<feature type="region of interest" description="Disordered" evidence="1">
    <location>
        <begin position="91"/>
        <end position="128"/>
    </location>
</feature>
<feature type="region of interest" description="Disordered" evidence="1">
    <location>
        <begin position="151"/>
        <end position="542"/>
    </location>
</feature>
<feature type="compositionally biased region" description="Basic and acidic residues" evidence="1">
    <location>
        <begin position="168"/>
        <end position="186"/>
    </location>
</feature>
<reference evidence="2" key="1">
    <citation type="submission" date="2019-04" db="EMBL/GenBank/DDBJ databases">
        <title>Sequencing of skin fungus with MAO and IRED activity.</title>
        <authorList>
            <person name="Marsaioli A.J."/>
            <person name="Bonatto J.M.C."/>
            <person name="Reis Junior O."/>
        </authorList>
    </citation>
    <scope>NUCLEOTIDE SEQUENCE</scope>
    <source>
        <strain evidence="2">30M1</strain>
    </source>
</reference>
<name>A0A9P4WEA7_CURKU</name>
<feature type="compositionally biased region" description="Basic residues" evidence="1">
    <location>
        <begin position="225"/>
        <end position="234"/>
    </location>
</feature>
<accession>A0A9P4WEA7</accession>
<feature type="compositionally biased region" description="Low complexity" evidence="1">
    <location>
        <begin position="483"/>
        <end position="502"/>
    </location>
</feature>
<organism evidence="2 3">
    <name type="scientific">Curvularia kusanoi</name>
    <name type="common">Cochliobolus kusanoi</name>
    <dbReference type="NCBI Taxonomy" id="90978"/>
    <lineage>
        <taxon>Eukaryota</taxon>
        <taxon>Fungi</taxon>
        <taxon>Dikarya</taxon>
        <taxon>Ascomycota</taxon>
        <taxon>Pezizomycotina</taxon>
        <taxon>Dothideomycetes</taxon>
        <taxon>Pleosporomycetidae</taxon>
        <taxon>Pleosporales</taxon>
        <taxon>Pleosporineae</taxon>
        <taxon>Pleosporaceae</taxon>
        <taxon>Curvularia</taxon>
    </lineage>
</organism>
<feature type="compositionally biased region" description="Low complexity" evidence="1">
    <location>
        <begin position="210"/>
        <end position="224"/>
    </location>
</feature>
<protein>
    <submittedName>
        <fullName evidence="2">Uncharacterized protein</fullName>
    </submittedName>
</protein>
<evidence type="ECO:0000256" key="1">
    <source>
        <dbReference type="SAM" id="MobiDB-lite"/>
    </source>
</evidence>
<feature type="compositionally biased region" description="Low complexity" evidence="1">
    <location>
        <begin position="622"/>
        <end position="635"/>
    </location>
</feature>
<proteinExistence type="predicted"/>
<feature type="compositionally biased region" description="Polar residues" evidence="1">
    <location>
        <begin position="431"/>
        <end position="447"/>
    </location>
</feature>
<feature type="compositionally biased region" description="Low complexity" evidence="1">
    <location>
        <begin position="30"/>
        <end position="42"/>
    </location>
</feature>
<feature type="compositionally biased region" description="Polar residues" evidence="1">
    <location>
        <begin position="291"/>
        <end position="306"/>
    </location>
</feature>
<sequence length="655" mass="71238">MTTAAPSFIDDGTSFPHRHSLFHTHPAPPASSTSSSPSTSSSYVDPGSPLPPPSPHSKCRAQSEDTPWNDDIARAVSGDIGRSLARLRRVASVRPLIREDRDEGGERNDVDEERAKKERRDRRKGVVSVSVPGPWGVFVIKSEDGRVIVVDSEGDFEGGGSDNAEGIESWRGRDEWRRRNARRREDEATDEQMGMHLSRHDERTSRPAWTPTCSQSSESHSPPRTSRRRSKKKTRSLDTRSEHGFGKSVQITPPTSPTEHMMTGGASGWPSRKPSLRLSTKSHIIPHAITWGNTRSSLPLPQSYSSKKSETRHSCHSISGSWSSSTVSGIRSASSSSSDSDPTPFGSPSRRSPSGTPRRSRHTSYGTQQALSYSPPPAFSDVKPNYHAPSIAEVIYDETPPGEISHSYGSHSATQLSQQSQRITTPPPFLTTVSGKSEHNLSQSEGVTTPPPFLSTISEKSTWDEKSAWDDRPHALVVKSPTHDSSPGWSSSSTSTSDTPASLRGDHHKPPGPRSRGHSSVLDWDNAKSTTHAASGLEDQVEEAGKWDGFERRKTLSELSVADGDIRSDYELSWPPSVDEAMRAATMNTGVLIAMQVVTPVEALTATAHTMPPIKSPPPPWSTASPPSADAWSASNTDSWADHTSNEGKDEGQWA</sequence>